<accession>A0ABU5XEH6</accession>
<protein>
    <recommendedName>
        <fullName evidence="3">HNH endonuclease</fullName>
    </recommendedName>
</protein>
<reference evidence="1 2" key="1">
    <citation type="submission" date="2023-12" db="EMBL/GenBank/DDBJ databases">
        <title>Description of new species of Mycobacterium terrae complex isolated from sewage at the Sao Paulo Zoological Park Foundation in Brazil.</title>
        <authorList>
            <person name="Romagnoli C.L."/>
            <person name="Conceicao E.C."/>
            <person name="Machado E."/>
            <person name="Barreto L.B.P.F."/>
            <person name="Sharma A."/>
            <person name="Silva N.M."/>
            <person name="Marques L.E."/>
            <person name="Juliana M.A."/>
            <person name="Lourenco M.C.S."/>
            <person name="Digiampietri L.A."/>
            <person name="Suffys P.N."/>
            <person name="Viana-Niero C."/>
        </authorList>
    </citation>
    <scope>NUCLEOTIDE SEQUENCE [LARGE SCALE GENOMIC DNA]</scope>
    <source>
        <strain evidence="1 2">MYC098</strain>
    </source>
</reference>
<organism evidence="1 2">
    <name type="scientific">[Mycobacterium] crassicus</name>
    <dbReference type="NCBI Taxonomy" id="2872309"/>
    <lineage>
        <taxon>Bacteria</taxon>
        <taxon>Bacillati</taxon>
        <taxon>Actinomycetota</taxon>
        <taxon>Actinomycetes</taxon>
        <taxon>Mycobacteriales</taxon>
        <taxon>Mycobacteriaceae</taxon>
        <taxon>Mycolicibacter</taxon>
    </lineage>
</organism>
<evidence type="ECO:0000313" key="2">
    <source>
        <dbReference type="Proteomes" id="UP001299596"/>
    </source>
</evidence>
<dbReference type="EMBL" id="JAYJJR010000002">
    <property type="protein sequence ID" value="MEB3020499.1"/>
    <property type="molecule type" value="Genomic_DNA"/>
</dbReference>
<comment type="caution">
    <text evidence="1">The sequence shown here is derived from an EMBL/GenBank/DDBJ whole genome shotgun (WGS) entry which is preliminary data.</text>
</comment>
<keyword evidence="2" id="KW-1185">Reference proteome</keyword>
<dbReference type="RefSeq" id="WP_225405975.1">
    <property type="nucleotide sequence ID" value="NZ_JAYJJR010000002.1"/>
</dbReference>
<gene>
    <name evidence="1" type="ORF">K6T79_05510</name>
</gene>
<evidence type="ECO:0008006" key="3">
    <source>
        <dbReference type="Google" id="ProtNLM"/>
    </source>
</evidence>
<proteinExistence type="predicted"/>
<name>A0ABU5XEH6_9MYCO</name>
<sequence length="62" mass="6661">MPVHPAPDGGAVAECLRCDTRVTLADVDAADRWLQAHWRVHDGEIGCGRRATPAAVKRPATD</sequence>
<evidence type="ECO:0000313" key="1">
    <source>
        <dbReference type="EMBL" id="MEB3020499.1"/>
    </source>
</evidence>
<dbReference type="Proteomes" id="UP001299596">
    <property type="component" value="Unassembled WGS sequence"/>
</dbReference>